<dbReference type="OrthoDB" id="415875at2759"/>
<gene>
    <name evidence="2" type="primary">SPSB1</name>
    <name evidence="2" type="ORF">AK812_SmicGene18535</name>
</gene>
<evidence type="ECO:0000256" key="1">
    <source>
        <dbReference type="SAM" id="MobiDB-lite"/>
    </source>
</evidence>
<evidence type="ECO:0000313" key="2">
    <source>
        <dbReference type="EMBL" id="OLP98964.1"/>
    </source>
</evidence>
<dbReference type="SUPFAM" id="SSF49899">
    <property type="entry name" value="Concanavalin A-like lectins/glucanases"/>
    <property type="match status" value="1"/>
</dbReference>
<dbReference type="Proteomes" id="UP000186817">
    <property type="component" value="Unassembled WGS sequence"/>
</dbReference>
<comment type="caution">
    <text evidence="2">The sequence shown here is derived from an EMBL/GenBank/DDBJ whole genome shotgun (WGS) entry which is preliminary data.</text>
</comment>
<accession>A0A1Q9DUX2</accession>
<organism evidence="2 3">
    <name type="scientific">Symbiodinium microadriaticum</name>
    <name type="common">Dinoflagellate</name>
    <name type="synonym">Zooxanthella microadriatica</name>
    <dbReference type="NCBI Taxonomy" id="2951"/>
    <lineage>
        <taxon>Eukaryota</taxon>
        <taxon>Sar</taxon>
        <taxon>Alveolata</taxon>
        <taxon>Dinophyceae</taxon>
        <taxon>Suessiales</taxon>
        <taxon>Symbiodiniaceae</taxon>
        <taxon>Symbiodinium</taxon>
    </lineage>
</organism>
<feature type="region of interest" description="Disordered" evidence="1">
    <location>
        <begin position="279"/>
        <end position="319"/>
    </location>
</feature>
<dbReference type="InterPro" id="IPR013320">
    <property type="entry name" value="ConA-like_dom_sf"/>
</dbReference>
<reference evidence="2 3" key="1">
    <citation type="submission" date="2016-02" db="EMBL/GenBank/DDBJ databases">
        <title>Genome analysis of coral dinoflagellate symbionts highlights evolutionary adaptations to a symbiotic lifestyle.</title>
        <authorList>
            <person name="Aranda M."/>
            <person name="Li Y."/>
            <person name="Liew Y.J."/>
            <person name="Baumgarten S."/>
            <person name="Simakov O."/>
            <person name="Wilson M."/>
            <person name="Piel J."/>
            <person name="Ashoor H."/>
            <person name="Bougouffa S."/>
            <person name="Bajic V.B."/>
            <person name="Ryu T."/>
            <person name="Ravasi T."/>
            <person name="Bayer T."/>
            <person name="Micklem G."/>
            <person name="Kim H."/>
            <person name="Bhak J."/>
            <person name="Lajeunesse T.C."/>
            <person name="Voolstra C.R."/>
        </authorList>
    </citation>
    <scope>NUCLEOTIDE SEQUENCE [LARGE SCALE GENOMIC DNA]</scope>
    <source>
        <strain evidence="2 3">CCMP2467</strain>
    </source>
</reference>
<sequence>MSATCPTIELRTIAGDVIARAELDPDAVAVVALKKALAAGRDEDDEMLHNFLYDGALISESVLVRDLGFPTTGMAEICVVVDSRPSFQWRHCTLGQGTISEDGAIYHRGGTAGATNGVRAAAPLPRGARCHLTFKSVGSHACFGVGTKMVQLSENKYCFLYGQDEESWAVAFGFDKRLQAYHAKQKYEIQTQTAGLPLAAHDGRAQIANGGRDCILPVSFMLGDDGSLSFWVPGGEDEALVVPFNVPKDKRVYVVASTVYGSGMIEISQAPITQEALIPKSLRPDQAEPDTGHQPPEAGKAKGKGKSKDGYVLQEAGKA</sequence>
<dbReference type="AlphaFoldDB" id="A0A1Q9DUX2"/>
<keyword evidence="3" id="KW-1185">Reference proteome</keyword>
<evidence type="ECO:0000313" key="3">
    <source>
        <dbReference type="Proteomes" id="UP000186817"/>
    </source>
</evidence>
<name>A0A1Q9DUX2_SYMMI</name>
<proteinExistence type="predicted"/>
<dbReference type="EMBL" id="LSRX01000379">
    <property type="protein sequence ID" value="OLP98964.1"/>
    <property type="molecule type" value="Genomic_DNA"/>
</dbReference>
<protein>
    <submittedName>
        <fullName evidence="2">SPRY domain-containing SOCS box protein 1</fullName>
    </submittedName>
</protein>